<proteinExistence type="predicted"/>
<reference evidence="1" key="2">
    <citation type="submission" date="2015-03" db="EMBL/GenBank/DDBJ databases">
        <title>Genome sequence of Pseudoalteromonas citrea.</title>
        <authorList>
            <person name="Xie B.-B."/>
            <person name="Rong J.-C."/>
            <person name="Qin Q.-L."/>
            <person name="Zhang Y.-Z."/>
        </authorList>
    </citation>
    <scope>NUCLEOTIDE SEQUENCE</scope>
    <source>
        <strain evidence="1">DSM 8771</strain>
    </source>
</reference>
<name>A0AAD4AEH8_9GAMM</name>
<evidence type="ECO:0000313" key="2">
    <source>
        <dbReference type="Proteomes" id="UP000016487"/>
    </source>
</evidence>
<protein>
    <recommendedName>
        <fullName evidence="3">Lipoprotein</fullName>
    </recommendedName>
</protein>
<evidence type="ECO:0008006" key="3">
    <source>
        <dbReference type="Google" id="ProtNLM"/>
    </source>
</evidence>
<dbReference type="AlphaFoldDB" id="A0AAD4AEH8"/>
<evidence type="ECO:0000313" key="1">
    <source>
        <dbReference type="EMBL" id="KAF7764363.1"/>
    </source>
</evidence>
<dbReference type="RefSeq" id="WP_010362122.1">
    <property type="nucleotide sequence ID" value="NZ_AHBZ03000027.1"/>
</dbReference>
<comment type="caution">
    <text evidence="1">The sequence shown here is derived from an EMBL/GenBank/DDBJ whole genome shotgun (WGS) entry which is preliminary data.</text>
</comment>
<sequence>MFKYTLPFYVCLLTGCAASGPASKSTVPELVNESRPLVWFSEQNIDDVLLLHEQEQSLGLIALSRRGYFYPKIGMARKPLSLQDNCVTWLLASSSDIVNDKQAKVLQAAQQQFAAKFNTAMAPKCLK</sequence>
<organism evidence="1 2">
    <name type="scientific">Pseudoalteromonas citrea</name>
    <dbReference type="NCBI Taxonomy" id="43655"/>
    <lineage>
        <taxon>Bacteria</taxon>
        <taxon>Pseudomonadati</taxon>
        <taxon>Pseudomonadota</taxon>
        <taxon>Gammaproteobacteria</taxon>
        <taxon>Alteromonadales</taxon>
        <taxon>Pseudoalteromonadaceae</taxon>
        <taxon>Pseudoalteromonas</taxon>
    </lineage>
</organism>
<accession>A0AAD4AEH8</accession>
<reference evidence="1" key="1">
    <citation type="journal article" date="2012" name="J. Bacteriol.">
        <title>Genome sequences of type strains of seven species of the marine bacterium Pseudoalteromonas.</title>
        <authorList>
            <person name="Xie B.B."/>
            <person name="Shu Y.L."/>
            <person name="Qin Q.L."/>
            <person name="Rong J.C."/>
            <person name="Zhang X.Y."/>
            <person name="Chen X.L."/>
            <person name="Shi M."/>
            <person name="He H.L."/>
            <person name="Zhou B.C."/>
            <person name="Zhang Y.Z."/>
        </authorList>
    </citation>
    <scope>NUCLEOTIDE SEQUENCE</scope>
    <source>
        <strain evidence="1">DSM 8771</strain>
    </source>
</reference>
<gene>
    <name evidence="1" type="ORF">PCIT_b0345</name>
</gene>
<dbReference type="PROSITE" id="PS51257">
    <property type="entry name" value="PROKAR_LIPOPROTEIN"/>
    <property type="match status" value="1"/>
</dbReference>
<dbReference type="EMBL" id="AHBZ03000027">
    <property type="protein sequence ID" value="KAF7764363.1"/>
    <property type="molecule type" value="Genomic_DNA"/>
</dbReference>
<dbReference type="Proteomes" id="UP000016487">
    <property type="component" value="Unassembled WGS sequence"/>
</dbReference>